<dbReference type="Proteomes" id="UP000600918">
    <property type="component" value="Unassembled WGS sequence"/>
</dbReference>
<accession>A0A834P461</accession>
<evidence type="ECO:0000313" key="3">
    <source>
        <dbReference type="Proteomes" id="UP000600918"/>
    </source>
</evidence>
<evidence type="ECO:0000256" key="1">
    <source>
        <dbReference type="SAM" id="MobiDB-lite"/>
    </source>
</evidence>
<protein>
    <submittedName>
        <fullName evidence="2">Uncharacterized protein</fullName>
    </submittedName>
</protein>
<keyword evidence="3" id="KW-1185">Reference proteome</keyword>
<feature type="compositionally biased region" description="Polar residues" evidence="1">
    <location>
        <begin position="103"/>
        <end position="120"/>
    </location>
</feature>
<dbReference type="AlphaFoldDB" id="A0A834P461"/>
<feature type="region of interest" description="Disordered" evidence="1">
    <location>
        <begin position="1"/>
        <end position="120"/>
    </location>
</feature>
<dbReference type="EMBL" id="JACSDY010000005">
    <property type="protein sequence ID" value="KAF7427379.1"/>
    <property type="molecule type" value="Genomic_DNA"/>
</dbReference>
<feature type="compositionally biased region" description="Basic and acidic residues" evidence="1">
    <location>
        <begin position="25"/>
        <end position="40"/>
    </location>
</feature>
<comment type="caution">
    <text evidence="2">The sequence shown here is derived from an EMBL/GenBank/DDBJ whole genome shotgun (WGS) entry which is preliminary data.</text>
</comment>
<gene>
    <name evidence="2" type="ORF">H0235_007073</name>
</gene>
<proteinExistence type="predicted"/>
<feature type="compositionally biased region" description="Gly residues" evidence="1">
    <location>
        <begin position="81"/>
        <end position="96"/>
    </location>
</feature>
<reference evidence="2" key="1">
    <citation type="journal article" date="2020" name="G3 (Bethesda)">
        <title>High-Quality Assemblies for Three Invasive Social Wasps from the &lt;i&gt;Vespula&lt;/i&gt; Genus.</title>
        <authorList>
            <person name="Harrop T.W.R."/>
            <person name="Guhlin J."/>
            <person name="McLaughlin G.M."/>
            <person name="Permina E."/>
            <person name="Stockwell P."/>
            <person name="Gilligan J."/>
            <person name="Le Lec M.F."/>
            <person name="Gruber M.A.M."/>
            <person name="Quinn O."/>
            <person name="Lovegrove M."/>
            <person name="Duncan E.J."/>
            <person name="Remnant E.J."/>
            <person name="Van Eeckhoven J."/>
            <person name="Graham B."/>
            <person name="Knapp R.A."/>
            <person name="Langford K.W."/>
            <person name="Kronenberg Z."/>
            <person name="Press M.O."/>
            <person name="Eacker S.M."/>
            <person name="Wilson-Rankin E.E."/>
            <person name="Purcell J."/>
            <person name="Lester P.J."/>
            <person name="Dearden P.K."/>
        </authorList>
    </citation>
    <scope>NUCLEOTIDE SEQUENCE</scope>
    <source>
        <strain evidence="2">Volc-1</strain>
    </source>
</reference>
<organism evidence="2 3">
    <name type="scientific">Vespula pensylvanica</name>
    <name type="common">Western yellow jacket</name>
    <name type="synonym">Wasp</name>
    <dbReference type="NCBI Taxonomy" id="30213"/>
    <lineage>
        <taxon>Eukaryota</taxon>
        <taxon>Metazoa</taxon>
        <taxon>Ecdysozoa</taxon>
        <taxon>Arthropoda</taxon>
        <taxon>Hexapoda</taxon>
        <taxon>Insecta</taxon>
        <taxon>Pterygota</taxon>
        <taxon>Neoptera</taxon>
        <taxon>Endopterygota</taxon>
        <taxon>Hymenoptera</taxon>
        <taxon>Apocrita</taxon>
        <taxon>Aculeata</taxon>
        <taxon>Vespoidea</taxon>
        <taxon>Vespidae</taxon>
        <taxon>Vespinae</taxon>
        <taxon>Vespula</taxon>
    </lineage>
</organism>
<name>A0A834P461_VESPE</name>
<sequence>MMPLIRKENIEELCRYNKPTKGGRTRREEKRREKKRRGEGEQNPGEDVEGRTRTSVAFSRGPLQCARALALMTDGDDDDGGGGGNSSGGSGGGRGGTSKDEFSQSLSPRPDTQSYACLFT</sequence>
<feature type="compositionally biased region" description="Basic and acidic residues" evidence="1">
    <location>
        <begin position="1"/>
        <end position="15"/>
    </location>
</feature>
<evidence type="ECO:0000313" key="2">
    <source>
        <dbReference type="EMBL" id="KAF7427379.1"/>
    </source>
</evidence>